<feature type="transmembrane region" description="Helical" evidence="1">
    <location>
        <begin position="20"/>
        <end position="38"/>
    </location>
</feature>
<keyword evidence="1" id="KW-0812">Transmembrane</keyword>
<dbReference type="Pfam" id="PF11326">
    <property type="entry name" value="PANTS-like"/>
    <property type="match status" value="1"/>
</dbReference>
<dbReference type="PANTHER" id="PTHR28052">
    <property type="entry name" value="UPF0545 PROTEIN C22ORF39"/>
    <property type="match status" value="1"/>
</dbReference>
<reference evidence="2" key="2">
    <citation type="submission" date="2020-08" db="EMBL/GenBank/DDBJ databases">
        <title>Plant Genome Project.</title>
        <authorList>
            <person name="Zhang R.-G."/>
        </authorList>
    </citation>
    <scope>NUCLEOTIDE SEQUENCE</scope>
    <source>
        <strain evidence="2">Huo1</strain>
        <tissue evidence="2">Leaf</tissue>
    </source>
</reference>
<organism evidence="2">
    <name type="scientific">Salvia splendens</name>
    <name type="common">Scarlet sage</name>
    <dbReference type="NCBI Taxonomy" id="180675"/>
    <lineage>
        <taxon>Eukaryota</taxon>
        <taxon>Viridiplantae</taxon>
        <taxon>Streptophyta</taxon>
        <taxon>Embryophyta</taxon>
        <taxon>Tracheophyta</taxon>
        <taxon>Spermatophyta</taxon>
        <taxon>Magnoliopsida</taxon>
        <taxon>eudicotyledons</taxon>
        <taxon>Gunneridae</taxon>
        <taxon>Pentapetalae</taxon>
        <taxon>asterids</taxon>
        <taxon>lamiids</taxon>
        <taxon>Lamiales</taxon>
        <taxon>Lamiaceae</taxon>
        <taxon>Nepetoideae</taxon>
        <taxon>Mentheae</taxon>
        <taxon>Salviinae</taxon>
        <taxon>Salvia</taxon>
        <taxon>Salvia subgen. Calosphace</taxon>
        <taxon>core Calosphace</taxon>
    </lineage>
</organism>
<dbReference type="AlphaFoldDB" id="A0A8X8ZE01"/>
<gene>
    <name evidence="2" type="ORF">SASPL_138019</name>
</gene>
<keyword evidence="1" id="KW-0472">Membrane</keyword>
<evidence type="ECO:0000256" key="1">
    <source>
        <dbReference type="SAM" id="Phobius"/>
    </source>
</evidence>
<sequence>MKTQLRTPKRRLSCTKYFDALYFCLFVSVSFAYAWIFYELQFWLRNMIENVGFKLINFSFMTAPFYQMQQYYRIGELDNCFGKWSALYDCLCLKTKKASEAESILEARKKAQTHIWTFRTPKEAERFWNQHYGHLYDDK</sequence>
<name>A0A8X8ZE01_SALSN</name>
<keyword evidence="3" id="KW-1185">Reference proteome</keyword>
<comment type="caution">
    <text evidence="2">The sequence shown here is derived from an EMBL/GenBank/DDBJ whole genome shotgun (WGS) entry which is preliminary data.</text>
</comment>
<dbReference type="PANTHER" id="PTHR28052:SF1">
    <property type="entry name" value="UPF0545 PROTEIN C22ORF39"/>
    <property type="match status" value="1"/>
</dbReference>
<reference evidence="2" key="1">
    <citation type="submission" date="2018-01" db="EMBL/GenBank/DDBJ databases">
        <authorList>
            <person name="Mao J.F."/>
        </authorList>
    </citation>
    <scope>NUCLEOTIDE SEQUENCE</scope>
    <source>
        <strain evidence="2">Huo1</strain>
        <tissue evidence="2">Leaf</tissue>
    </source>
</reference>
<proteinExistence type="predicted"/>
<keyword evidence="1" id="KW-1133">Transmembrane helix</keyword>
<dbReference type="Proteomes" id="UP000298416">
    <property type="component" value="Unassembled WGS sequence"/>
</dbReference>
<evidence type="ECO:0000313" key="2">
    <source>
        <dbReference type="EMBL" id="KAG6401173.1"/>
    </source>
</evidence>
<protein>
    <submittedName>
        <fullName evidence="2">Uncharacterized protein</fullName>
    </submittedName>
</protein>
<accession>A0A8X8ZE01</accession>
<evidence type="ECO:0000313" key="3">
    <source>
        <dbReference type="Proteomes" id="UP000298416"/>
    </source>
</evidence>
<dbReference type="InterPro" id="IPR021475">
    <property type="entry name" value="Pants/Emi1-like"/>
</dbReference>
<dbReference type="EMBL" id="PNBA02000014">
    <property type="protein sequence ID" value="KAG6401173.1"/>
    <property type="molecule type" value="Genomic_DNA"/>
</dbReference>